<evidence type="ECO:0000256" key="6">
    <source>
        <dbReference type="ARBA" id="ARBA00022692"/>
    </source>
</evidence>
<dbReference type="GO" id="GO:0015031">
    <property type="term" value="P:protein transport"/>
    <property type="evidence" value="ECO:0007669"/>
    <property type="project" value="UniProtKB-KW"/>
</dbReference>
<organism evidence="12 13">
    <name type="scientific">Nisaea acidiphila</name>
    <dbReference type="NCBI Taxonomy" id="1862145"/>
    <lineage>
        <taxon>Bacteria</taxon>
        <taxon>Pseudomonadati</taxon>
        <taxon>Pseudomonadota</taxon>
        <taxon>Alphaproteobacteria</taxon>
        <taxon>Rhodospirillales</taxon>
        <taxon>Thalassobaculaceae</taxon>
        <taxon>Nisaea</taxon>
    </lineage>
</organism>
<dbReference type="InterPro" id="IPR006260">
    <property type="entry name" value="TonB/TolA_C"/>
</dbReference>
<keyword evidence="7" id="KW-0653">Protein transport</keyword>
<evidence type="ECO:0000256" key="7">
    <source>
        <dbReference type="ARBA" id="ARBA00022927"/>
    </source>
</evidence>
<dbReference type="Pfam" id="PF03544">
    <property type="entry name" value="TonB_C"/>
    <property type="match status" value="1"/>
</dbReference>
<evidence type="ECO:0000256" key="1">
    <source>
        <dbReference type="ARBA" id="ARBA00004383"/>
    </source>
</evidence>
<feature type="region of interest" description="Disordered" evidence="10">
    <location>
        <begin position="167"/>
        <end position="203"/>
    </location>
</feature>
<dbReference type="Proteomes" id="UP001060336">
    <property type="component" value="Chromosome"/>
</dbReference>
<dbReference type="NCBIfam" id="TIGR01352">
    <property type="entry name" value="tonB_Cterm"/>
    <property type="match status" value="1"/>
</dbReference>
<evidence type="ECO:0000256" key="9">
    <source>
        <dbReference type="ARBA" id="ARBA00023136"/>
    </source>
</evidence>
<evidence type="ECO:0000313" key="13">
    <source>
        <dbReference type="Proteomes" id="UP001060336"/>
    </source>
</evidence>
<name>A0A9J7ARQ9_9PROT</name>
<dbReference type="KEGG" id="naci:NUH88_16605"/>
<dbReference type="SUPFAM" id="SSF74653">
    <property type="entry name" value="TolA/TonB C-terminal domain"/>
    <property type="match status" value="1"/>
</dbReference>
<gene>
    <name evidence="12" type="ORF">NUH88_16605</name>
</gene>
<evidence type="ECO:0000256" key="3">
    <source>
        <dbReference type="ARBA" id="ARBA00022448"/>
    </source>
</evidence>
<keyword evidence="5" id="KW-0997">Cell inner membrane</keyword>
<evidence type="ECO:0000256" key="2">
    <source>
        <dbReference type="ARBA" id="ARBA00006555"/>
    </source>
</evidence>
<dbReference type="PANTHER" id="PTHR33446:SF2">
    <property type="entry name" value="PROTEIN TONB"/>
    <property type="match status" value="1"/>
</dbReference>
<accession>A0A9J7ARQ9</accession>
<comment type="subcellular location">
    <subcellularLocation>
        <location evidence="1">Cell inner membrane</location>
        <topology evidence="1">Single-pass membrane protein</topology>
        <orientation evidence="1">Periplasmic side</orientation>
    </subcellularLocation>
</comment>
<keyword evidence="4" id="KW-1003">Cell membrane</keyword>
<dbReference type="InterPro" id="IPR037682">
    <property type="entry name" value="TonB_C"/>
</dbReference>
<evidence type="ECO:0000313" key="12">
    <source>
        <dbReference type="EMBL" id="UUX49012.1"/>
    </source>
</evidence>
<dbReference type="PROSITE" id="PS52015">
    <property type="entry name" value="TONB_CTD"/>
    <property type="match status" value="1"/>
</dbReference>
<proteinExistence type="inferred from homology"/>
<comment type="similarity">
    <text evidence="2">Belongs to the TonB family.</text>
</comment>
<keyword evidence="6" id="KW-0812">Transmembrane</keyword>
<keyword evidence="8" id="KW-1133">Transmembrane helix</keyword>
<keyword evidence="9" id="KW-0472">Membrane</keyword>
<dbReference type="InterPro" id="IPR051045">
    <property type="entry name" value="TonB-dependent_transducer"/>
</dbReference>
<keyword evidence="3" id="KW-0813">Transport</keyword>
<feature type="compositionally biased region" description="Pro residues" evidence="10">
    <location>
        <begin position="169"/>
        <end position="181"/>
    </location>
</feature>
<dbReference type="GO" id="GO:0055085">
    <property type="term" value="P:transmembrane transport"/>
    <property type="evidence" value="ECO:0007669"/>
    <property type="project" value="InterPro"/>
</dbReference>
<evidence type="ECO:0000256" key="4">
    <source>
        <dbReference type="ARBA" id="ARBA00022475"/>
    </source>
</evidence>
<evidence type="ECO:0000256" key="5">
    <source>
        <dbReference type="ARBA" id="ARBA00022519"/>
    </source>
</evidence>
<dbReference type="Gene3D" id="3.30.1150.10">
    <property type="match status" value="1"/>
</dbReference>
<dbReference type="PANTHER" id="PTHR33446">
    <property type="entry name" value="PROTEIN TONB-RELATED"/>
    <property type="match status" value="1"/>
</dbReference>
<evidence type="ECO:0000259" key="11">
    <source>
        <dbReference type="PROSITE" id="PS52015"/>
    </source>
</evidence>
<evidence type="ECO:0000256" key="8">
    <source>
        <dbReference type="ARBA" id="ARBA00022989"/>
    </source>
</evidence>
<dbReference type="GO" id="GO:0031992">
    <property type="term" value="F:energy transducer activity"/>
    <property type="evidence" value="ECO:0007669"/>
    <property type="project" value="TreeGrafter"/>
</dbReference>
<dbReference type="GO" id="GO:0098797">
    <property type="term" value="C:plasma membrane protein complex"/>
    <property type="evidence" value="ECO:0007669"/>
    <property type="project" value="TreeGrafter"/>
</dbReference>
<protein>
    <submittedName>
        <fullName evidence="12">Energy transducer TonB</fullName>
    </submittedName>
</protein>
<keyword evidence="13" id="KW-1185">Reference proteome</keyword>
<evidence type="ECO:0000256" key="10">
    <source>
        <dbReference type="SAM" id="MobiDB-lite"/>
    </source>
</evidence>
<reference evidence="12" key="1">
    <citation type="submission" date="2022-08" db="EMBL/GenBank/DDBJ databases">
        <title>Nisaea acidiphila sp. nov., isolated from a marine algal debris and emended description of the genus Nisaea Urios et al. 2008.</title>
        <authorList>
            <person name="Kwon K."/>
        </authorList>
    </citation>
    <scope>NUCLEOTIDE SEQUENCE</scope>
    <source>
        <strain evidence="12">MEBiC11861</strain>
    </source>
</reference>
<dbReference type="RefSeq" id="WP_257767513.1">
    <property type="nucleotide sequence ID" value="NZ_CP102480.1"/>
</dbReference>
<dbReference type="AlphaFoldDB" id="A0A9J7ARQ9"/>
<dbReference type="EMBL" id="CP102480">
    <property type="protein sequence ID" value="UUX49012.1"/>
    <property type="molecule type" value="Genomic_DNA"/>
</dbReference>
<sequence length="349" mass="36314">MSAAIDIRGNVSSKVTGFTVAVALHGAVIWSMAVFEDPATGAFDTASGGLTIMIGEAGGAQELGEVATTLVEGVTEGQADEVSLEQAPPVAPVDVPETAEEIMEPVDTVPVTDLVETVEAAPAEPVEVAEAVEPDPVEVPVEPEAVSVEAVEVPEVETETVETVDVADAPPPVPQSRPKPAPKVETAAAPATVPPKPAEPVKPAEVPVAEPALERSLAQQKKGNSTFNALASAPTRSAVAGASQASSGGGGAAGAQKSYYASLQNWLERHKKYPRAARLRRYEGTVQFRFMIDRSGSVLEHAIVQSSGKRVLDDAVLDLLKRADPLPSMPPEIAGATLELTTSIDFRLR</sequence>
<feature type="domain" description="TonB C-terminal" evidence="11">
    <location>
        <begin position="258"/>
        <end position="349"/>
    </location>
</feature>